<dbReference type="AlphaFoldDB" id="A0A5D4GZ41"/>
<evidence type="ECO:0000313" key="4">
    <source>
        <dbReference type="Proteomes" id="UP000323258"/>
    </source>
</evidence>
<dbReference type="SUPFAM" id="SSF53807">
    <property type="entry name" value="Helical backbone' metal receptor"/>
    <property type="match status" value="1"/>
</dbReference>
<sequence length="294" mass="30643">MQIRLFLRAAAFGVAALVAFPFAGAMAQDGQYDSSRVVAIGGSVTEIIYALGEEARLIARDSTSTFPEQALELPDVGYMRALSPEGVLSVDPSLIIALEGSGPPEALEVLEKASVPMVTVPDRFDAEGILEKIRIVGDVLDVEDKAETLASQTDADLKAAQAATADITERKTVLFVLSLQGGRVLASGTNTAADGIIAIAGGLNAVTDYEGYKQLTDEAIIEAAPDVILAMDRGGDHETQVDELLRHPAIAATPAAQSKSVVRMDGAFLLGFGPRTAAAARELSSALYGDAVAD</sequence>
<proteinExistence type="predicted"/>
<dbReference type="PROSITE" id="PS50983">
    <property type="entry name" value="FE_B12_PBP"/>
    <property type="match status" value="1"/>
</dbReference>
<organism evidence="3 4">
    <name type="scientific">Neoaquamicrobium microcysteis</name>
    <dbReference type="NCBI Taxonomy" id="2682781"/>
    <lineage>
        <taxon>Bacteria</taxon>
        <taxon>Pseudomonadati</taxon>
        <taxon>Pseudomonadota</taxon>
        <taxon>Alphaproteobacteria</taxon>
        <taxon>Hyphomicrobiales</taxon>
        <taxon>Phyllobacteriaceae</taxon>
        <taxon>Neoaquamicrobium</taxon>
    </lineage>
</organism>
<keyword evidence="4" id="KW-1185">Reference proteome</keyword>
<evidence type="ECO:0000256" key="1">
    <source>
        <dbReference type="SAM" id="SignalP"/>
    </source>
</evidence>
<evidence type="ECO:0000313" key="3">
    <source>
        <dbReference type="EMBL" id="TYR32475.1"/>
    </source>
</evidence>
<keyword evidence="1" id="KW-0732">Signal</keyword>
<protein>
    <submittedName>
        <fullName evidence="3">Hemin ABC transporter substrate-binding protein</fullName>
    </submittedName>
</protein>
<dbReference type="PANTHER" id="PTHR30535">
    <property type="entry name" value="VITAMIN B12-BINDING PROTEIN"/>
    <property type="match status" value="1"/>
</dbReference>
<dbReference type="InterPro" id="IPR050902">
    <property type="entry name" value="ABC_Transporter_SBP"/>
</dbReference>
<feature type="domain" description="Fe/B12 periplasmic-binding" evidence="2">
    <location>
        <begin position="36"/>
        <end position="291"/>
    </location>
</feature>
<dbReference type="EMBL" id="VSZS01000062">
    <property type="protein sequence ID" value="TYR32475.1"/>
    <property type="molecule type" value="Genomic_DNA"/>
</dbReference>
<dbReference type="Gene3D" id="3.40.50.1980">
    <property type="entry name" value="Nitrogenase molybdenum iron protein domain"/>
    <property type="match status" value="2"/>
</dbReference>
<evidence type="ECO:0000259" key="2">
    <source>
        <dbReference type="PROSITE" id="PS50983"/>
    </source>
</evidence>
<accession>A0A5D4GZ41</accession>
<dbReference type="CDD" id="cd01149">
    <property type="entry name" value="HutB"/>
    <property type="match status" value="1"/>
</dbReference>
<dbReference type="InterPro" id="IPR002491">
    <property type="entry name" value="ABC_transptr_periplasmic_BD"/>
</dbReference>
<dbReference type="OrthoDB" id="9797736at2"/>
<dbReference type="PANTHER" id="PTHR30535:SF4">
    <property type="entry name" value="HEMIN-BINDING PERIPLASMIC PROTEIN HMUT"/>
    <property type="match status" value="1"/>
</dbReference>
<feature type="chain" id="PRO_5022887167" evidence="1">
    <location>
        <begin position="28"/>
        <end position="294"/>
    </location>
</feature>
<dbReference type="Proteomes" id="UP000323258">
    <property type="component" value="Unassembled WGS sequence"/>
</dbReference>
<gene>
    <name evidence="3" type="ORF">FY036_11775</name>
</gene>
<dbReference type="RefSeq" id="WP_148914922.1">
    <property type="nucleotide sequence ID" value="NZ_VSZS01000062.1"/>
</dbReference>
<reference evidence="3 4" key="1">
    <citation type="submission" date="2019-08" db="EMBL/GenBank/DDBJ databases">
        <authorList>
            <person name="Seo Y.L."/>
        </authorList>
    </citation>
    <scope>NUCLEOTIDE SEQUENCE [LARGE SCALE GENOMIC DNA]</scope>
    <source>
        <strain evidence="3 4">MaA-C15</strain>
    </source>
</reference>
<dbReference type="Pfam" id="PF01497">
    <property type="entry name" value="Peripla_BP_2"/>
    <property type="match status" value="1"/>
</dbReference>
<feature type="signal peptide" evidence="1">
    <location>
        <begin position="1"/>
        <end position="27"/>
    </location>
</feature>
<comment type="caution">
    <text evidence="3">The sequence shown here is derived from an EMBL/GenBank/DDBJ whole genome shotgun (WGS) entry which is preliminary data.</text>
</comment>
<name>A0A5D4GZ41_9HYPH</name>
<reference evidence="3 4" key="2">
    <citation type="submission" date="2019-09" db="EMBL/GenBank/DDBJ databases">
        <title>Mesorhizobium sp. MaA-C15 isolated from Microcystis aeruginosa.</title>
        <authorList>
            <person name="Jeong S.E."/>
            <person name="Jin H.M."/>
            <person name="Jeon C.O."/>
        </authorList>
    </citation>
    <scope>NUCLEOTIDE SEQUENCE [LARGE SCALE GENOMIC DNA]</scope>
    <source>
        <strain evidence="3 4">MaA-C15</strain>
    </source>
</reference>